<keyword evidence="3" id="KW-1185">Reference proteome</keyword>
<evidence type="ECO:0000256" key="1">
    <source>
        <dbReference type="SAM" id="MobiDB-lite"/>
    </source>
</evidence>
<comment type="caution">
    <text evidence="2">The sequence shown here is derived from an EMBL/GenBank/DDBJ whole genome shotgun (WGS) entry which is preliminary data.</text>
</comment>
<dbReference type="AlphaFoldDB" id="A0A8J6E3K0"/>
<dbReference type="EMBL" id="JAGFMF010011386">
    <property type="protein sequence ID" value="KAG8524498.1"/>
    <property type="molecule type" value="Genomic_DNA"/>
</dbReference>
<name>A0A8J6E3K0_GALPY</name>
<protein>
    <recommendedName>
        <fullName evidence="4">Transmembrane protein 53</fullName>
    </recommendedName>
</protein>
<dbReference type="Gene3D" id="3.40.50.1820">
    <property type="entry name" value="alpha/beta hydrolase"/>
    <property type="match status" value="1"/>
</dbReference>
<organism evidence="2 3">
    <name type="scientific">Galemys pyrenaicus</name>
    <name type="common">Iberian desman</name>
    <name type="synonym">Pyrenean desman</name>
    <dbReference type="NCBI Taxonomy" id="202257"/>
    <lineage>
        <taxon>Eukaryota</taxon>
        <taxon>Metazoa</taxon>
        <taxon>Chordata</taxon>
        <taxon>Craniata</taxon>
        <taxon>Vertebrata</taxon>
        <taxon>Euteleostomi</taxon>
        <taxon>Mammalia</taxon>
        <taxon>Eutheria</taxon>
        <taxon>Laurasiatheria</taxon>
        <taxon>Eulipotyphla</taxon>
        <taxon>Talpidae</taxon>
        <taxon>Galemys</taxon>
    </lineage>
</organism>
<evidence type="ECO:0000313" key="3">
    <source>
        <dbReference type="Proteomes" id="UP000700334"/>
    </source>
</evidence>
<reference evidence="2" key="1">
    <citation type="journal article" date="2021" name="Evol. Appl.">
        <title>The genome of the Pyrenean desman and the effects of bottlenecks and inbreeding on the genomic landscape of an endangered species.</title>
        <authorList>
            <person name="Escoda L."/>
            <person name="Castresana J."/>
        </authorList>
    </citation>
    <scope>NUCLEOTIDE SEQUENCE</scope>
    <source>
        <strain evidence="2">IBE-C5619</strain>
    </source>
</reference>
<dbReference type="InterPro" id="IPR029058">
    <property type="entry name" value="AB_hydrolase_fold"/>
</dbReference>
<sequence>MPSESPCSGHADEEGKVGPESSGGPPMALPSVPEDSPAMAQLLPSDVTVTRLSRSIQLYCQPGLPGSPGPRPLLLFLPWLGARPAAQAKYLQLYLTCGFDMLAVESALSHFLCPRLGLRHAARVLALLRGPGVLASRPLVVHALSLGGYTFAQMLLLMSQNPGHYSTVTRRLWGHIFDSLVVGSLERMALGVSQLMSPQALGPIIRATAMLYFHLCPGCTVQHYEAALDAFWRPPVKPPTLVFYSNDDPLCDTARLQELLASWQQAGMPVWAQAWETSRHAAHLRQHPLEYRHALITFLGRLGLVPPSARL</sequence>
<feature type="region of interest" description="Disordered" evidence="1">
    <location>
        <begin position="1"/>
        <end position="35"/>
    </location>
</feature>
<dbReference type="Proteomes" id="UP000700334">
    <property type="component" value="Unassembled WGS sequence"/>
</dbReference>
<dbReference type="GO" id="GO:0017171">
    <property type="term" value="F:serine hydrolase activity"/>
    <property type="evidence" value="ECO:0007669"/>
    <property type="project" value="TreeGrafter"/>
</dbReference>
<dbReference type="Pfam" id="PF05705">
    <property type="entry name" value="DUF829"/>
    <property type="match status" value="1"/>
</dbReference>
<dbReference type="PANTHER" id="PTHR20908:SF4">
    <property type="entry name" value="SI:DKEY-5I3.5"/>
    <property type="match status" value="1"/>
</dbReference>
<proteinExistence type="predicted"/>
<dbReference type="PANTHER" id="PTHR20908">
    <property type="entry name" value="LD15586P"/>
    <property type="match status" value="1"/>
</dbReference>
<gene>
    <name evidence="2" type="ORF">J0S82_004299</name>
</gene>
<dbReference type="SUPFAM" id="SSF53474">
    <property type="entry name" value="alpha/beta-Hydrolases"/>
    <property type="match status" value="1"/>
</dbReference>
<evidence type="ECO:0000313" key="2">
    <source>
        <dbReference type="EMBL" id="KAG8524498.1"/>
    </source>
</evidence>
<dbReference type="OrthoDB" id="77878at2759"/>
<accession>A0A8J6E3K0</accession>
<dbReference type="InterPro" id="IPR008547">
    <property type="entry name" value="DUF829_TMEM53"/>
</dbReference>
<evidence type="ECO:0008006" key="4">
    <source>
        <dbReference type="Google" id="ProtNLM"/>
    </source>
</evidence>